<dbReference type="InterPro" id="IPR008271">
    <property type="entry name" value="Ser/Thr_kinase_AS"/>
</dbReference>
<evidence type="ECO:0000256" key="1">
    <source>
        <dbReference type="ARBA" id="ARBA00004167"/>
    </source>
</evidence>
<feature type="compositionally biased region" description="Pro residues" evidence="7">
    <location>
        <begin position="119"/>
        <end position="136"/>
    </location>
</feature>
<keyword evidence="2" id="KW-0808">Transferase</keyword>
<evidence type="ECO:0000256" key="7">
    <source>
        <dbReference type="SAM" id="MobiDB-lite"/>
    </source>
</evidence>
<dbReference type="InterPro" id="IPR011009">
    <property type="entry name" value="Kinase-like_dom_sf"/>
</dbReference>
<reference evidence="9" key="1">
    <citation type="submission" date="2023-07" db="EMBL/GenBank/DDBJ databases">
        <title>A chromosome-level genome assembly of Lolium multiflorum.</title>
        <authorList>
            <person name="Chen Y."/>
            <person name="Copetti D."/>
            <person name="Kolliker R."/>
            <person name="Studer B."/>
        </authorList>
    </citation>
    <scope>NUCLEOTIDE SEQUENCE</scope>
    <source>
        <strain evidence="9">02402/16</strain>
        <tissue evidence="9">Leaf</tissue>
    </source>
</reference>
<dbReference type="Pfam" id="PF26133">
    <property type="entry name" value="DUF8039"/>
    <property type="match status" value="1"/>
</dbReference>
<feature type="compositionally biased region" description="Basic and acidic residues" evidence="7">
    <location>
        <begin position="138"/>
        <end position="157"/>
    </location>
</feature>
<keyword evidence="3 6" id="KW-0547">Nucleotide-binding</keyword>
<dbReference type="InterPro" id="IPR058352">
    <property type="entry name" value="DUF8039"/>
</dbReference>
<dbReference type="GO" id="GO:0005524">
    <property type="term" value="F:ATP binding"/>
    <property type="evidence" value="ECO:0007669"/>
    <property type="project" value="UniProtKB-UniRule"/>
</dbReference>
<comment type="subcellular location">
    <subcellularLocation>
        <location evidence="1">Membrane</location>
        <topology evidence="1">Single-pass membrane protein</topology>
    </subcellularLocation>
</comment>
<dbReference type="PROSITE" id="PS00108">
    <property type="entry name" value="PROTEIN_KINASE_ST"/>
    <property type="match status" value="1"/>
</dbReference>
<dbReference type="SUPFAM" id="SSF54001">
    <property type="entry name" value="Cysteine proteinases"/>
    <property type="match status" value="1"/>
</dbReference>
<feature type="region of interest" description="Disordered" evidence="7">
    <location>
        <begin position="115"/>
        <end position="217"/>
    </location>
</feature>
<feature type="compositionally biased region" description="Pro residues" evidence="7">
    <location>
        <begin position="168"/>
        <end position="182"/>
    </location>
</feature>
<evidence type="ECO:0000313" key="9">
    <source>
        <dbReference type="EMBL" id="KAK1699404.1"/>
    </source>
</evidence>
<sequence>MENYSLFMGAAALMKMVVEMAAVSMEKPSGGTSPSGGVPEQRLLSPRSWLRDGGGSGRSYHCRPVQDDFAVVMVDEVLRDYEGMVLEHPAGEDGEIKELGEARRTTVQWRKENIVFPGEKPPSRPPPPPPPPPAGSPPRDESPPRDDSPMRDDDSPVHEQSPPRENTQPPPPPRQETPPPPPKQKRKLTATPPTAPKRSSTPMRAQTPELLPHEQTEEQKAFLAPKKMFIKPQTMKHFAETRMKRPELRSDYDRSLGQSYRASKEAKKVAQLGQQDNQAIPHFVVQPYDDPETASMIEREARAQGASIEYEDYYPTAQVVNKYRYGKDLVKPGELARLGTQMRRLHDWYLKACRRGDRYLTVYLRDEHYFRGVEEINLELEELFQLFNQDTLDKAVISCYCLMKKLECKRGKLLPLGFIDPDTVHEVTVRDFAKDTEDNMVMFLVKQANKEEIFFPYNFKFHFILLIIDLHKGVVKVMDSKHKEYAEWADMAVILQRAWKRFITTVPGKWKPELTFEDYPLQLIEHLTMAATPWLLLLCVAAAAGGVLQALAQPDSKGYITIDCGLEGKTGRVDNDTKLAYAPDNGEFTDGAGTSHNISAQYMSPSMHESWYNVRNFAGAGGRNCYTLRSLVPGLKYLVRASFMYGNYDGLNRPPVFDLHLGVNYFYTVSISRPDEAKFVEVIAVVPDDFVHVCLINTGAGTPFISGLTLRPLKNTMYPQATKAHGLVLLSRLNYGSAGGIVRYPDDPYDRLWFPSVNPVLWTEMSTTRKVQNVDSDVFEAPSAVLQTAIRPRNGSQIQFSWEPQPQPNDPSPACFAIMHFTELEILPSNAVREFYVSLNGELWHKDAVTPVYLYSGPSYNIVASRKSQYDITINATASSTLPPIINALEVYSTIPTPNLGTDFADGSMKNSAKPHNEMTTSYASENDIYGDNSLRLENRRFTYKELKIITKNFQQVLGQGGFGYVYNGFLDDGTQVAVKLRSHSSSQGVKEFLAEAQILTRIHHKNLVTMIGYCKDGEYMALVYEYMSEGTLREHIEGLEYLHKGCNPPLIHRDVKATNILLNTRMEAKIADFGLSKAFNSDSDHVSTDTVVGTPGYVDPEYHATMQLTVKSDVYSFGVVLLELVTGKPAILREAVPIGIIKWARQRMSRGNIESVVDARMGGIYNVNSVWKVVEIGLKCSAYASTQRPTMNNIVVQLQECIELEEGRFTEDANDDFYTSGSTENQNLSYNAHVSDHSTSIREKKTTYQMEHNVKRVAATATGPFAR</sequence>
<evidence type="ECO:0000256" key="3">
    <source>
        <dbReference type="ARBA" id="ARBA00022741"/>
    </source>
</evidence>
<evidence type="ECO:0000256" key="4">
    <source>
        <dbReference type="ARBA" id="ARBA00022777"/>
    </source>
</evidence>
<proteinExistence type="predicted"/>
<dbReference type="Gene3D" id="3.30.200.20">
    <property type="entry name" value="Phosphorylase Kinase, domain 1"/>
    <property type="match status" value="1"/>
</dbReference>
<dbReference type="GO" id="GO:0004672">
    <property type="term" value="F:protein kinase activity"/>
    <property type="evidence" value="ECO:0007669"/>
    <property type="project" value="InterPro"/>
</dbReference>
<evidence type="ECO:0000259" key="8">
    <source>
        <dbReference type="PROSITE" id="PS50011"/>
    </source>
</evidence>
<dbReference type="PANTHER" id="PTHR45631:SF114">
    <property type="entry name" value="OS05G0525800 PROTEIN"/>
    <property type="match status" value="1"/>
</dbReference>
<protein>
    <recommendedName>
        <fullName evidence="8">Protein kinase domain-containing protein</fullName>
    </recommendedName>
</protein>
<dbReference type="InterPro" id="IPR038765">
    <property type="entry name" value="Papain-like_cys_pep_sf"/>
</dbReference>
<dbReference type="InterPro" id="IPR024788">
    <property type="entry name" value="Malectin-like_Carb-bd_dom"/>
</dbReference>
<dbReference type="InterPro" id="IPR017441">
    <property type="entry name" value="Protein_kinase_ATP_BS"/>
</dbReference>
<dbReference type="SUPFAM" id="SSF56112">
    <property type="entry name" value="Protein kinase-like (PK-like)"/>
    <property type="match status" value="1"/>
</dbReference>
<dbReference type="Gene3D" id="1.10.510.10">
    <property type="entry name" value="Transferase(Phosphotransferase) domain 1"/>
    <property type="match status" value="1"/>
</dbReference>
<name>A0AAD8U9C1_LOLMU</name>
<feature type="binding site" evidence="6">
    <location>
        <position position="980"/>
    </location>
    <ligand>
        <name>ATP</name>
        <dbReference type="ChEBI" id="CHEBI:30616"/>
    </ligand>
</feature>
<dbReference type="PROSITE" id="PS00107">
    <property type="entry name" value="PROTEIN_KINASE_ATP"/>
    <property type="match status" value="1"/>
</dbReference>
<dbReference type="EMBL" id="JAUUTY010000001">
    <property type="protein sequence ID" value="KAK1699404.1"/>
    <property type="molecule type" value="Genomic_DNA"/>
</dbReference>
<gene>
    <name evidence="9" type="ORF">QYE76_016101</name>
</gene>
<comment type="caution">
    <text evidence="9">The sequence shown here is derived from an EMBL/GenBank/DDBJ whole genome shotgun (WGS) entry which is preliminary data.</text>
</comment>
<keyword evidence="4" id="KW-0418">Kinase</keyword>
<evidence type="ECO:0000313" key="10">
    <source>
        <dbReference type="Proteomes" id="UP001231189"/>
    </source>
</evidence>
<keyword evidence="5 6" id="KW-0067">ATP-binding</keyword>
<dbReference type="Proteomes" id="UP001231189">
    <property type="component" value="Unassembled WGS sequence"/>
</dbReference>
<dbReference type="PROSITE" id="PS50011">
    <property type="entry name" value="PROTEIN_KINASE_DOM"/>
    <property type="match status" value="1"/>
</dbReference>
<dbReference type="SMART" id="SM00220">
    <property type="entry name" value="S_TKc"/>
    <property type="match status" value="1"/>
</dbReference>
<dbReference type="Pfam" id="PF12819">
    <property type="entry name" value="Malectin_like"/>
    <property type="match status" value="1"/>
</dbReference>
<dbReference type="Pfam" id="PF00069">
    <property type="entry name" value="Pkinase"/>
    <property type="match status" value="1"/>
</dbReference>
<keyword evidence="10" id="KW-1185">Reference proteome</keyword>
<dbReference type="GO" id="GO:0016020">
    <property type="term" value="C:membrane"/>
    <property type="evidence" value="ECO:0007669"/>
    <property type="project" value="UniProtKB-SubCell"/>
</dbReference>
<feature type="domain" description="Protein kinase" evidence="8">
    <location>
        <begin position="952"/>
        <end position="1203"/>
    </location>
</feature>
<dbReference type="Gene3D" id="3.40.395.10">
    <property type="entry name" value="Adenoviral Proteinase, Chain A"/>
    <property type="match status" value="1"/>
</dbReference>
<dbReference type="InterPro" id="IPR000719">
    <property type="entry name" value="Prot_kinase_dom"/>
</dbReference>
<evidence type="ECO:0000256" key="6">
    <source>
        <dbReference type="PROSITE-ProRule" id="PRU10141"/>
    </source>
</evidence>
<evidence type="ECO:0000256" key="5">
    <source>
        <dbReference type="ARBA" id="ARBA00022840"/>
    </source>
</evidence>
<evidence type="ECO:0000256" key="2">
    <source>
        <dbReference type="ARBA" id="ARBA00022679"/>
    </source>
</evidence>
<dbReference type="FunFam" id="3.30.200.20:FF:000394">
    <property type="entry name" value="Leucine-rich repeat receptor-like protein kinase"/>
    <property type="match status" value="1"/>
</dbReference>
<organism evidence="9 10">
    <name type="scientific">Lolium multiflorum</name>
    <name type="common">Italian ryegrass</name>
    <name type="synonym">Lolium perenne subsp. multiflorum</name>
    <dbReference type="NCBI Taxonomy" id="4521"/>
    <lineage>
        <taxon>Eukaryota</taxon>
        <taxon>Viridiplantae</taxon>
        <taxon>Streptophyta</taxon>
        <taxon>Embryophyta</taxon>
        <taxon>Tracheophyta</taxon>
        <taxon>Spermatophyta</taxon>
        <taxon>Magnoliopsida</taxon>
        <taxon>Liliopsida</taxon>
        <taxon>Poales</taxon>
        <taxon>Poaceae</taxon>
        <taxon>BOP clade</taxon>
        <taxon>Pooideae</taxon>
        <taxon>Poodae</taxon>
        <taxon>Poeae</taxon>
        <taxon>Poeae Chloroplast Group 2 (Poeae type)</taxon>
        <taxon>Loliodinae</taxon>
        <taxon>Loliinae</taxon>
        <taxon>Lolium</taxon>
    </lineage>
</organism>
<dbReference type="PANTHER" id="PTHR45631">
    <property type="entry name" value="OS07G0107800 PROTEIN-RELATED"/>
    <property type="match status" value="1"/>
</dbReference>
<accession>A0AAD8U9C1</accession>
<dbReference type="AlphaFoldDB" id="A0AAD8U9C1"/>